<keyword evidence="4" id="KW-1185">Reference proteome</keyword>
<sequence length="110" mass="11083">MVVSRDNPFASRTSRAVFAITAAAGLCAAIAATPSASIGKENSVATTAKTRTGAGVTPGESPKGMRPLGSGPTIRVGRAFDAEDEDCTFATTKVVDGGGVHVKRSVTCVN</sequence>
<evidence type="ECO:0000313" key="4">
    <source>
        <dbReference type="Proteomes" id="UP000193978"/>
    </source>
</evidence>
<dbReference type="KEGG" id="mbry:B1812_14265"/>
<feature type="signal peptide" evidence="2">
    <location>
        <begin position="1"/>
        <end position="31"/>
    </location>
</feature>
<dbReference type="EMBL" id="CP019948">
    <property type="protein sequence ID" value="ARN82049.1"/>
    <property type="molecule type" value="Genomic_DNA"/>
</dbReference>
<feature type="chain" id="PRO_5012664550" evidence="2">
    <location>
        <begin position="32"/>
        <end position="110"/>
    </location>
</feature>
<evidence type="ECO:0000313" key="3">
    <source>
        <dbReference type="EMBL" id="ARN82049.1"/>
    </source>
</evidence>
<dbReference type="RefSeq" id="WP_085772172.1">
    <property type="nucleotide sequence ID" value="NZ_AP027149.1"/>
</dbReference>
<dbReference type="OrthoDB" id="8453070at2"/>
<name>A0A1W6MX07_9HYPH</name>
<organism evidence="3 4">
    <name type="scientific">Methylocystis bryophila</name>
    <dbReference type="NCBI Taxonomy" id="655015"/>
    <lineage>
        <taxon>Bacteria</taxon>
        <taxon>Pseudomonadati</taxon>
        <taxon>Pseudomonadota</taxon>
        <taxon>Alphaproteobacteria</taxon>
        <taxon>Hyphomicrobiales</taxon>
        <taxon>Methylocystaceae</taxon>
        <taxon>Methylocystis</taxon>
    </lineage>
</organism>
<dbReference type="AlphaFoldDB" id="A0A1W6MX07"/>
<gene>
    <name evidence="3" type="ORF">B1812_14265</name>
</gene>
<evidence type="ECO:0000256" key="1">
    <source>
        <dbReference type="SAM" id="MobiDB-lite"/>
    </source>
</evidence>
<keyword evidence="2" id="KW-0732">Signal</keyword>
<accession>A0A1W6MX07</accession>
<proteinExistence type="predicted"/>
<dbReference type="Proteomes" id="UP000193978">
    <property type="component" value="Chromosome"/>
</dbReference>
<feature type="region of interest" description="Disordered" evidence="1">
    <location>
        <begin position="39"/>
        <end position="73"/>
    </location>
</feature>
<evidence type="ECO:0000256" key="2">
    <source>
        <dbReference type="SAM" id="SignalP"/>
    </source>
</evidence>
<protein>
    <submittedName>
        <fullName evidence="3">Uncharacterized protein</fullName>
    </submittedName>
</protein>
<reference evidence="3 4" key="1">
    <citation type="submission" date="2017-02" db="EMBL/GenBank/DDBJ databases">
        <authorList>
            <person name="Peterson S.W."/>
        </authorList>
    </citation>
    <scope>NUCLEOTIDE SEQUENCE [LARGE SCALE GENOMIC DNA]</scope>
    <source>
        <strain evidence="3 4">S285</strain>
    </source>
</reference>